<reference evidence="3 4" key="1">
    <citation type="submission" date="2018-06" db="EMBL/GenBank/DDBJ databases">
        <title>Sphaerisporangium craniellae sp. nov., isolated from a marine sponge in the South China Sea.</title>
        <authorList>
            <person name="Li L."/>
        </authorList>
    </citation>
    <scope>NUCLEOTIDE SEQUENCE [LARGE SCALE GENOMIC DNA]</scope>
    <source>
        <strain evidence="3 4">CCTCC AA 208026</strain>
    </source>
</reference>
<sequence length="87" mass="8805">MTDFTALAAAAAPAAPVGPGLIGFLVVAAIGVALYFLVKSMNRQISKIEVPHEEDLAKREASERAPGPESASTSGESGAGRGDNGTH</sequence>
<evidence type="ECO:0000313" key="3">
    <source>
        <dbReference type="EMBL" id="RCG31324.1"/>
    </source>
</evidence>
<evidence type="ECO:0000256" key="2">
    <source>
        <dbReference type="SAM" id="Phobius"/>
    </source>
</evidence>
<name>A0A367FM30_9ACTN</name>
<protein>
    <submittedName>
        <fullName evidence="3">Uncharacterized protein</fullName>
    </submittedName>
</protein>
<keyword evidence="2" id="KW-1133">Transmembrane helix</keyword>
<gene>
    <name evidence="3" type="ORF">DQ384_11455</name>
</gene>
<organism evidence="3 4">
    <name type="scientific">Sphaerisporangium album</name>
    <dbReference type="NCBI Taxonomy" id="509200"/>
    <lineage>
        <taxon>Bacteria</taxon>
        <taxon>Bacillati</taxon>
        <taxon>Actinomycetota</taxon>
        <taxon>Actinomycetes</taxon>
        <taxon>Streptosporangiales</taxon>
        <taxon>Streptosporangiaceae</taxon>
        <taxon>Sphaerisporangium</taxon>
    </lineage>
</organism>
<keyword evidence="2" id="KW-0472">Membrane</keyword>
<feature type="region of interest" description="Disordered" evidence="1">
    <location>
        <begin position="49"/>
        <end position="87"/>
    </location>
</feature>
<dbReference type="OrthoDB" id="3830620at2"/>
<comment type="caution">
    <text evidence="3">The sequence shown here is derived from an EMBL/GenBank/DDBJ whole genome shotgun (WGS) entry which is preliminary data.</text>
</comment>
<evidence type="ECO:0000313" key="4">
    <source>
        <dbReference type="Proteomes" id="UP000253094"/>
    </source>
</evidence>
<keyword evidence="2" id="KW-0812">Transmembrane</keyword>
<feature type="transmembrane region" description="Helical" evidence="2">
    <location>
        <begin position="20"/>
        <end position="38"/>
    </location>
</feature>
<dbReference type="RefSeq" id="WP_114028702.1">
    <property type="nucleotide sequence ID" value="NZ_QOIL01000005.1"/>
</dbReference>
<feature type="compositionally biased region" description="Gly residues" evidence="1">
    <location>
        <begin position="77"/>
        <end position="87"/>
    </location>
</feature>
<evidence type="ECO:0000256" key="1">
    <source>
        <dbReference type="SAM" id="MobiDB-lite"/>
    </source>
</evidence>
<dbReference type="Proteomes" id="UP000253094">
    <property type="component" value="Unassembled WGS sequence"/>
</dbReference>
<dbReference type="EMBL" id="QOIL01000005">
    <property type="protein sequence ID" value="RCG31324.1"/>
    <property type="molecule type" value="Genomic_DNA"/>
</dbReference>
<feature type="compositionally biased region" description="Basic and acidic residues" evidence="1">
    <location>
        <begin position="49"/>
        <end position="63"/>
    </location>
</feature>
<feature type="compositionally biased region" description="Low complexity" evidence="1">
    <location>
        <begin position="67"/>
        <end position="76"/>
    </location>
</feature>
<proteinExistence type="predicted"/>
<keyword evidence="4" id="KW-1185">Reference proteome</keyword>
<accession>A0A367FM30</accession>
<dbReference type="AlphaFoldDB" id="A0A367FM30"/>